<dbReference type="InterPro" id="IPR003661">
    <property type="entry name" value="HisK_dim/P_dom"/>
</dbReference>
<keyword evidence="6" id="KW-0902">Two-component regulatory system</keyword>
<dbReference type="PANTHER" id="PTHR45453:SF1">
    <property type="entry name" value="PHOSPHATE REGULON SENSOR PROTEIN PHOR"/>
    <property type="match status" value="1"/>
</dbReference>
<dbReference type="GO" id="GO:0004721">
    <property type="term" value="F:phosphoprotein phosphatase activity"/>
    <property type="evidence" value="ECO:0007669"/>
    <property type="project" value="TreeGrafter"/>
</dbReference>
<dbReference type="InterPro" id="IPR036890">
    <property type="entry name" value="HATPase_C_sf"/>
</dbReference>
<protein>
    <recommendedName>
        <fullName evidence="2">histidine kinase</fullName>
        <ecNumber evidence="2">2.7.13.3</ecNumber>
    </recommendedName>
</protein>
<dbReference type="Gene3D" id="3.30.565.10">
    <property type="entry name" value="Histidine kinase-like ATPase, C-terminal domain"/>
    <property type="match status" value="1"/>
</dbReference>
<dbReference type="EC" id="2.7.13.3" evidence="2"/>
<keyword evidence="3" id="KW-0597">Phosphoprotein</keyword>
<accession>A0A1I6R1U0</accession>
<feature type="transmembrane region" description="Helical" evidence="7">
    <location>
        <begin position="236"/>
        <end position="257"/>
    </location>
</feature>
<dbReference type="GO" id="GO:0000155">
    <property type="term" value="F:phosphorelay sensor kinase activity"/>
    <property type="evidence" value="ECO:0007669"/>
    <property type="project" value="InterPro"/>
</dbReference>
<dbReference type="PROSITE" id="PS50109">
    <property type="entry name" value="HIS_KIN"/>
    <property type="match status" value="1"/>
</dbReference>
<evidence type="ECO:0000256" key="3">
    <source>
        <dbReference type="ARBA" id="ARBA00022553"/>
    </source>
</evidence>
<feature type="domain" description="Histidine kinase" evidence="8">
    <location>
        <begin position="276"/>
        <end position="490"/>
    </location>
</feature>
<dbReference type="InterPro" id="IPR004358">
    <property type="entry name" value="Sig_transdc_His_kin-like_C"/>
</dbReference>
<organism evidence="9 10">
    <name type="scientific">Lutibacter maritimus</name>
    <dbReference type="NCBI Taxonomy" id="593133"/>
    <lineage>
        <taxon>Bacteria</taxon>
        <taxon>Pseudomonadati</taxon>
        <taxon>Bacteroidota</taxon>
        <taxon>Flavobacteriia</taxon>
        <taxon>Flavobacteriales</taxon>
        <taxon>Flavobacteriaceae</taxon>
        <taxon>Lutibacter</taxon>
    </lineage>
</organism>
<dbReference type="EMBL" id="FOZP01000005">
    <property type="protein sequence ID" value="SFS58707.1"/>
    <property type="molecule type" value="Genomic_DNA"/>
</dbReference>
<dbReference type="CDD" id="cd00082">
    <property type="entry name" value="HisKA"/>
    <property type="match status" value="1"/>
</dbReference>
<evidence type="ECO:0000313" key="10">
    <source>
        <dbReference type="Proteomes" id="UP000199312"/>
    </source>
</evidence>
<evidence type="ECO:0000256" key="1">
    <source>
        <dbReference type="ARBA" id="ARBA00000085"/>
    </source>
</evidence>
<keyword evidence="10" id="KW-1185">Reference proteome</keyword>
<dbReference type="STRING" id="593133.SAMN04488006_2081"/>
<dbReference type="Pfam" id="PF00512">
    <property type="entry name" value="HisKA"/>
    <property type="match status" value="1"/>
</dbReference>
<evidence type="ECO:0000259" key="8">
    <source>
        <dbReference type="PROSITE" id="PS50109"/>
    </source>
</evidence>
<dbReference type="CDD" id="cd00075">
    <property type="entry name" value="HATPase"/>
    <property type="match status" value="1"/>
</dbReference>
<dbReference type="GO" id="GO:0005886">
    <property type="term" value="C:plasma membrane"/>
    <property type="evidence" value="ECO:0007669"/>
    <property type="project" value="TreeGrafter"/>
</dbReference>
<dbReference type="SMART" id="SM00388">
    <property type="entry name" value="HisKA"/>
    <property type="match status" value="1"/>
</dbReference>
<reference evidence="10" key="1">
    <citation type="submission" date="2016-10" db="EMBL/GenBank/DDBJ databases">
        <authorList>
            <person name="Varghese N."/>
            <person name="Submissions S."/>
        </authorList>
    </citation>
    <scope>NUCLEOTIDE SEQUENCE [LARGE SCALE GENOMIC DNA]</scope>
    <source>
        <strain evidence="10">DSM 24450</strain>
    </source>
</reference>
<dbReference type="InterPro" id="IPR050351">
    <property type="entry name" value="BphY/WalK/GraS-like"/>
</dbReference>
<keyword evidence="7" id="KW-1133">Transmembrane helix</keyword>
<evidence type="ECO:0000256" key="5">
    <source>
        <dbReference type="ARBA" id="ARBA00022777"/>
    </source>
</evidence>
<dbReference type="PANTHER" id="PTHR45453">
    <property type="entry name" value="PHOSPHATE REGULON SENSOR PROTEIN PHOR"/>
    <property type="match status" value="1"/>
</dbReference>
<dbReference type="AlphaFoldDB" id="A0A1I6R1U0"/>
<dbReference type="OrthoDB" id="1933776at2"/>
<gene>
    <name evidence="9" type="ORF">SAMN04488006_2081</name>
</gene>
<evidence type="ECO:0000256" key="6">
    <source>
        <dbReference type="ARBA" id="ARBA00023012"/>
    </source>
</evidence>
<keyword evidence="7" id="KW-0812">Transmembrane</keyword>
<keyword evidence="7" id="KW-0472">Membrane</keyword>
<dbReference type="InterPro" id="IPR003594">
    <property type="entry name" value="HATPase_dom"/>
</dbReference>
<dbReference type="Proteomes" id="UP000199312">
    <property type="component" value="Unassembled WGS sequence"/>
</dbReference>
<keyword evidence="4" id="KW-0808">Transferase</keyword>
<sequence length="490" mass="55983">MNKGNYKLVVFFIALTIIITIMVQVYWNYREYEINKQNLISKVQLSLDNSVEAYFANLTKSGIITYTSTEAGKSKEITDTIVVKNSSRWDLRKKVDSTLQNIAKQENKKPLLIKSPNDGSFPFVTYNRSAIPKNIDSLISKVFISITRDTLNLSKLDSYISKEFNRNKIEVSYALKYTYKQRVFEDSLIEKTSGYNLEHFPKKHLITASKSTFLPHHSNLELLFTNETTLLLRNSFISILLSLLLSASIIASLIYLLKTIYKQKQLAEVKNDLINNITHEFKTPIATISTALEALKNFNALNDKTKSEKYIGMANSQVGKLNLMVEKILETAALNHESLTLTKEPTNVTKIIETTIEKYKLINNEKTFKFVNNTTNLVLNLDVFHFENAIGNIIDNAIKYGGNTITVELETLKNKCFIFIKDNGNGIHKAQKDKVFEQFYRISTGNTHNVKGFGIGLYYTKKIIEKHNGEVQIVYDKNNNTLFKITLPNE</sequence>
<comment type="catalytic activity">
    <reaction evidence="1">
        <text>ATP + protein L-histidine = ADP + protein N-phospho-L-histidine.</text>
        <dbReference type="EC" id="2.7.13.3"/>
    </reaction>
</comment>
<dbReference type="RefSeq" id="WP_090225755.1">
    <property type="nucleotide sequence ID" value="NZ_FOZP01000005.1"/>
</dbReference>
<dbReference type="SUPFAM" id="SSF55874">
    <property type="entry name" value="ATPase domain of HSP90 chaperone/DNA topoisomerase II/histidine kinase"/>
    <property type="match status" value="1"/>
</dbReference>
<dbReference type="InterPro" id="IPR005467">
    <property type="entry name" value="His_kinase_dom"/>
</dbReference>
<keyword evidence="5 9" id="KW-0418">Kinase</keyword>
<dbReference type="Gene3D" id="1.10.287.130">
    <property type="match status" value="1"/>
</dbReference>
<proteinExistence type="predicted"/>
<evidence type="ECO:0000313" key="9">
    <source>
        <dbReference type="EMBL" id="SFS58707.1"/>
    </source>
</evidence>
<dbReference type="SUPFAM" id="SSF47384">
    <property type="entry name" value="Homodimeric domain of signal transducing histidine kinase"/>
    <property type="match status" value="1"/>
</dbReference>
<evidence type="ECO:0000256" key="7">
    <source>
        <dbReference type="SAM" id="Phobius"/>
    </source>
</evidence>
<evidence type="ECO:0000256" key="4">
    <source>
        <dbReference type="ARBA" id="ARBA00022679"/>
    </source>
</evidence>
<dbReference type="Pfam" id="PF02518">
    <property type="entry name" value="HATPase_c"/>
    <property type="match status" value="1"/>
</dbReference>
<dbReference type="InterPro" id="IPR036097">
    <property type="entry name" value="HisK_dim/P_sf"/>
</dbReference>
<dbReference type="SMART" id="SM00387">
    <property type="entry name" value="HATPase_c"/>
    <property type="match status" value="1"/>
</dbReference>
<name>A0A1I6R1U0_9FLAO</name>
<feature type="transmembrane region" description="Helical" evidence="7">
    <location>
        <begin position="7"/>
        <end position="27"/>
    </location>
</feature>
<dbReference type="GO" id="GO:0016036">
    <property type="term" value="P:cellular response to phosphate starvation"/>
    <property type="evidence" value="ECO:0007669"/>
    <property type="project" value="TreeGrafter"/>
</dbReference>
<evidence type="ECO:0000256" key="2">
    <source>
        <dbReference type="ARBA" id="ARBA00012438"/>
    </source>
</evidence>
<dbReference type="PRINTS" id="PR00344">
    <property type="entry name" value="BCTRLSENSOR"/>
</dbReference>